<feature type="domain" description="DnaB/C C-terminal" evidence="3">
    <location>
        <begin position="327"/>
        <end position="401"/>
    </location>
</feature>
<dbReference type="RefSeq" id="WP_073298172.1">
    <property type="nucleotide sequence ID" value="NZ_FQUF01000020.1"/>
</dbReference>
<dbReference type="Proteomes" id="UP000184128">
    <property type="component" value="Unassembled WGS sequence"/>
</dbReference>
<evidence type="ECO:0000256" key="1">
    <source>
        <dbReference type="ARBA" id="ARBA00093462"/>
    </source>
</evidence>
<feature type="compositionally biased region" description="Acidic residues" evidence="2">
    <location>
        <begin position="449"/>
        <end position="458"/>
    </location>
</feature>
<feature type="compositionally biased region" description="Basic and acidic residues" evidence="2">
    <location>
        <begin position="291"/>
        <end position="301"/>
    </location>
</feature>
<feature type="compositionally biased region" description="Polar residues" evidence="2">
    <location>
        <begin position="272"/>
        <end position="290"/>
    </location>
</feature>
<evidence type="ECO:0000259" key="4">
    <source>
        <dbReference type="Pfam" id="PF25888"/>
    </source>
</evidence>
<dbReference type="OrthoDB" id="2082007at2"/>
<evidence type="ECO:0000259" key="3">
    <source>
        <dbReference type="Pfam" id="PF07261"/>
    </source>
</evidence>
<keyword evidence="5" id="KW-0378">Hydrolase</keyword>
<organism evidence="5 6">
    <name type="scientific">Atopostipes suicloacalis DSM 15692</name>
    <dbReference type="NCBI Taxonomy" id="1121025"/>
    <lineage>
        <taxon>Bacteria</taxon>
        <taxon>Bacillati</taxon>
        <taxon>Bacillota</taxon>
        <taxon>Bacilli</taxon>
        <taxon>Lactobacillales</taxon>
        <taxon>Carnobacteriaceae</taxon>
        <taxon>Atopostipes</taxon>
    </lineage>
</organism>
<feature type="domain" description="Replicative helicase loading/DNA remodeling protein DnaB N-terminal winged helix" evidence="4">
    <location>
        <begin position="21"/>
        <end position="244"/>
    </location>
</feature>
<name>A0A1M4XDZ4_9LACT</name>
<sequence>MTKYPWQAIDPKSFIKIESTNTLTMQNVHVLTKLYQPIIGGSAYALYLTLFGETQFFAQTKGVTVSELLRKLDIGIPDFYKARIRLEGIGLLRVYRSQENNDQYFYQLVRPLTAPAFFKDSLFRTLLIEKVGERLFNEEIADFLPDEKDKTSYGEITRSFLDVYHFDVNNTDVLSQTDFMPIESQSQPKLAETIENVDSFDYNFFKAGLNKHFVRQESFTKEIKELIYTFHIVYGIDEMTMQALILESADIESGEVNKNKFVSNVQRSYLNKQQTQTQKSPQVLNQPNEQTESKNETKKEGTTQNLTATETSVISHAKQTAPANYLRSIKDQKGGFVTSNETWVLKELVESSRLSKDVINILLHYILVVKEAVVLEKNYAMKIANDWAQSGVRTPEQAIQKVKELYNQAQNKNAQPKKQNNSYQNNYRKNRKKETLPDWAQDDKKQTTDDEQVSTQDEDALKIRLEQIRRMRQQKEGDN</sequence>
<dbReference type="AlphaFoldDB" id="A0A1M4XDZ4"/>
<keyword evidence="5" id="KW-0067">ATP-binding</keyword>
<comment type="similarity">
    <text evidence="1">Belongs to the DnaB/DnaD family.</text>
</comment>
<feature type="region of interest" description="Disordered" evidence="2">
    <location>
        <begin position="410"/>
        <end position="461"/>
    </location>
</feature>
<evidence type="ECO:0000313" key="5">
    <source>
        <dbReference type="EMBL" id="SHE91482.1"/>
    </source>
</evidence>
<evidence type="ECO:0000313" key="6">
    <source>
        <dbReference type="Proteomes" id="UP000184128"/>
    </source>
</evidence>
<feature type="region of interest" description="Disordered" evidence="2">
    <location>
        <begin position="272"/>
        <end position="307"/>
    </location>
</feature>
<evidence type="ECO:0000256" key="2">
    <source>
        <dbReference type="SAM" id="MobiDB-lite"/>
    </source>
</evidence>
<dbReference type="Pfam" id="PF25888">
    <property type="entry name" value="WHD_DnaB"/>
    <property type="match status" value="1"/>
</dbReference>
<feature type="compositionally biased region" description="Basic and acidic residues" evidence="2">
    <location>
        <begin position="433"/>
        <end position="448"/>
    </location>
</feature>
<dbReference type="STRING" id="1121025.SAMN02745249_01424"/>
<protein>
    <submittedName>
        <fullName evidence="5">Replicative DNA helicase loader DnaB</fullName>
    </submittedName>
</protein>
<keyword evidence="5" id="KW-0547">Nucleotide-binding</keyword>
<dbReference type="InterPro" id="IPR058660">
    <property type="entry name" value="WHD_DnaB"/>
</dbReference>
<dbReference type="GO" id="GO:0004386">
    <property type="term" value="F:helicase activity"/>
    <property type="evidence" value="ECO:0007669"/>
    <property type="project" value="UniProtKB-KW"/>
</dbReference>
<dbReference type="InterPro" id="IPR006343">
    <property type="entry name" value="DnaB/C_C"/>
</dbReference>
<keyword evidence="5" id="KW-0347">Helicase</keyword>
<gene>
    <name evidence="5" type="ORF">SAMN02745249_01424</name>
</gene>
<dbReference type="Pfam" id="PF07261">
    <property type="entry name" value="DnaB_2"/>
    <property type="match status" value="1"/>
</dbReference>
<dbReference type="EMBL" id="FQUF01000020">
    <property type="protein sequence ID" value="SHE91482.1"/>
    <property type="molecule type" value="Genomic_DNA"/>
</dbReference>
<proteinExistence type="inferred from homology"/>
<accession>A0A1M4XDZ4</accession>
<reference evidence="5 6" key="1">
    <citation type="submission" date="2016-11" db="EMBL/GenBank/DDBJ databases">
        <authorList>
            <person name="Jaros S."/>
            <person name="Januszkiewicz K."/>
            <person name="Wedrychowicz H."/>
        </authorList>
    </citation>
    <scope>NUCLEOTIDE SEQUENCE [LARGE SCALE GENOMIC DNA]</scope>
    <source>
        <strain evidence="5 6">DSM 15692</strain>
    </source>
</reference>
<feature type="compositionally biased region" description="Low complexity" evidence="2">
    <location>
        <begin position="410"/>
        <end position="421"/>
    </location>
</feature>
<keyword evidence="6" id="KW-1185">Reference proteome</keyword>